<dbReference type="EMBL" id="FOMO01000006">
    <property type="protein sequence ID" value="SFD97334.1"/>
    <property type="molecule type" value="Genomic_DNA"/>
</dbReference>
<protein>
    <submittedName>
        <fullName evidence="1">Uncharacterized protein</fullName>
    </submittedName>
</protein>
<sequence length="335" mass="38646">MLISLNPKNLLTSSERLWKKSGIWIDMGDTAALTAEERKAVWADVKFRLEYAKQKVAFKTFEAYFMKGKEPNLDPMKDDPIPLVYRLWLSHDQSLDAWVALTERFLAGPEAWTTQVSIEPTGDGRSWKELNKGHAWGWQIERSLADSYKILVQQAGARHYDGSEPYAGSDVLPPMGFMGGSEKRIYQFLNGQIPGSEHLLYKGKKLFDPAFNFGHIYYDDTCRWLDGTTPSNIYCLYNYVGPIWFRSMTADYMREIQQSEALQFYLNCFLVLLARYPEQGTDPERAAYCSELRQLLSAGPLLEPLKTLWDQAQSNRERVDLNAYMQDEPFYIGEF</sequence>
<name>A0A1I1WQ45_PSEOC</name>
<dbReference type="Proteomes" id="UP000243950">
    <property type="component" value="Unassembled WGS sequence"/>
</dbReference>
<reference evidence="2" key="1">
    <citation type="submission" date="2016-10" db="EMBL/GenBank/DDBJ databases">
        <authorList>
            <person name="Varghese N."/>
            <person name="Submissions S."/>
        </authorList>
    </citation>
    <scope>NUCLEOTIDE SEQUENCE [LARGE SCALE GENOMIC DNA]</scope>
    <source>
        <strain evidence="2">JCM 2783</strain>
    </source>
</reference>
<evidence type="ECO:0000313" key="2">
    <source>
        <dbReference type="Proteomes" id="UP000243950"/>
    </source>
</evidence>
<evidence type="ECO:0000313" key="1">
    <source>
        <dbReference type="EMBL" id="SFD97334.1"/>
    </source>
</evidence>
<proteinExistence type="predicted"/>
<gene>
    <name evidence="1" type="ORF">SAMN05216372_106134</name>
</gene>
<organism evidence="1 2">
    <name type="scientific">Pseudomonas straminea</name>
    <dbReference type="NCBI Taxonomy" id="47882"/>
    <lineage>
        <taxon>Bacteria</taxon>
        <taxon>Pseudomonadati</taxon>
        <taxon>Pseudomonadota</taxon>
        <taxon>Gammaproteobacteria</taxon>
        <taxon>Pseudomonadales</taxon>
        <taxon>Pseudomonadaceae</taxon>
        <taxon>Phytopseudomonas</taxon>
    </lineage>
</organism>
<dbReference type="AlphaFoldDB" id="A0A1I1WQ45"/>
<accession>A0A1I1WQ45</accession>
<keyword evidence="2" id="KW-1185">Reference proteome</keyword>